<evidence type="ECO:0000313" key="6">
    <source>
        <dbReference type="Proteomes" id="UP001516023"/>
    </source>
</evidence>
<dbReference type="GO" id="GO:0006401">
    <property type="term" value="P:RNA catabolic process"/>
    <property type="evidence" value="ECO:0007669"/>
    <property type="project" value="UniProtKB-ARBA"/>
</dbReference>
<feature type="chain" id="PRO_5044740938" evidence="4">
    <location>
        <begin position="28"/>
        <end position="273"/>
    </location>
</feature>
<comment type="caution">
    <text evidence="5">The sequence shown here is derived from an EMBL/GenBank/DDBJ whole genome shotgun (WGS) entry which is preliminary data.</text>
</comment>
<dbReference type="InterPro" id="IPR036430">
    <property type="entry name" value="RNase_T2-like_sf"/>
</dbReference>
<dbReference type="Gene3D" id="3.90.730.10">
    <property type="entry name" value="Ribonuclease T2-like"/>
    <property type="match status" value="1"/>
</dbReference>
<dbReference type="CDD" id="cd00374">
    <property type="entry name" value="RNase_T2"/>
    <property type="match status" value="1"/>
</dbReference>
<gene>
    <name evidence="5" type="ORF">HJC23_013328</name>
</gene>
<feature type="region of interest" description="Disordered" evidence="3">
    <location>
        <begin position="36"/>
        <end position="56"/>
    </location>
</feature>
<keyword evidence="4" id="KW-0732">Signal</keyword>
<dbReference type="PANTHER" id="PTHR11240:SF22">
    <property type="entry name" value="RIBONUCLEASE T2"/>
    <property type="match status" value="1"/>
</dbReference>
<dbReference type="PANTHER" id="PTHR11240">
    <property type="entry name" value="RIBONUCLEASE T2"/>
    <property type="match status" value="1"/>
</dbReference>
<dbReference type="AlphaFoldDB" id="A0ABD3Q1F7"/>
<organism evidence="5 6">
    <name type="scientific">Cyclotella cryptica</name>
    <dbReference type="NCBI Taxonomy" id="29204"/>
    <lineage>
        <taxon>Eukaryota</taxon>
        <taxon>Sar</taxon>
        <taxon>Stramenopiles</taxon>
        <taxon>Ochrophyta</taxon>
        <taxon>Bacillariophyta</taxon>
        <taxon>Coscinodiscophyceae</taxon>
        <taxon>Thalassiosirophycidae</taxon>
        <taxon>Stephanodiscales</taxon>
        <taxon>Stephanodiscaceae</taxon>
        <taxon>Cyclotella</taxon>
    </lineage>
</organism>
<comment type="similarity">
    <text evidence="1 2">Belongs to the RNase T2 family.</text>
</comment>
<evidence type="ECO:0000256" key="4">
    <source>
        <dbReference type="SAM" id="SignalP"/>
    </source>
</evidence>
<dbReference type="EMBL" id="JABMIG020000088">
    <property type="protein sequence ID" value="KAL3793766.1"/>
    <property type="molecule type" value="Genomic_DNA"/>
</dbReference>
<evidence type="ECO:0000256" key="3">
    <source>
        <dbReference type="SAM" id="MobiDB-lite"/>
    </source>
</evidence>
<proteinExistence type="inferred from homology"/>
<dbReference type="InterPro" id="IPR001568">
    <property type="entry name" value="RNase_T2-like"/>
</dbReference>
<accession>A0ABD3Q1F7</accession>
<keyword evidence="6" id="KW-1185">Reference proteome</keyword>
<evidence type="ECO:0000313" key="5">
    <source>
        <dbReference type="EMBL" id="KAL3793766.1"/>
    </source>
</evidence>
<dbReference type="Proteomes" id="UP001516023">
    <property type="component" value="Unassembled WGS sequence"/>
</dbReference>
<dbReference type="PROSITE" id="PS00531">
    <property type="entry name" value="RNASE_T2_2"/>
    <property type="match status" value="1"/>
</dbReference>
<dbReference type="PROSITE" id="PS00530">
    <property type="entry name" value="RNASE_T2_1"/>
    <property type="match status" value="1"/>
</dbReference>
<dbReference type="SUPFAM" id="SSF55895">
    <property type="entry name" value="Ribonuclease Rh-like"/>
    <property type="match status" value="1"/>
</dbReference>
<reference evidence="5 6" key="1">
    <citation type="journal article" date="2020" name="G3 (Bethesda)">
        <title>Improved Reference Genome for Cyclotella cryptica CCMP332, a Model for Cell Wall Morphogenesis, Salinity Adaptation, and Lipid Production in Diatoms (Bacillariophyta).</title>
        <authorList>
            <person name="Roberts W.R."/>
            <person name="Downey K.M."/>
            <person name="Ruck E.C."/>
            <person name="Traller J.C."/>
            <person name="Alverson A.J."/>
        </authorList>
    </citation>
    <scope>NUCLEOTIDE SEQUENCE [LARGE SCALE GENOMIC DNA]</scope>
    <source>
        <strain evidence="5 6">CCMP332</strain>
    </source>
</reference>
<evidence type="ECO:0000256" key="1">
    <source>
        <dbReference type="ARBA" id="ARBA00007469"/>
    </source>
</evidence>
<name>A0ABD3Q1F7_9STRA</name>
<protein>
    <submittedName>
        <fullName evidence="5">Uncharacterized protein</fullName>
    </submittedName>
</protein>
<dbReference type="InterPro" id="IPR033130">
    <property type="entry name" value="RNase_T2_His_AS_2"/>
</dbReference>
<evidence type="ECO:0000256" key="2">
    <source>
        <dbReference type="RuleBase" id="RU004328"/>
    </source>
</evidence>
<feature type="signal peptide" evidence="4">
    <location>
        <begin position="1"/>
        <end position="27"/>
    </location>
</feature>
<dbReference type="Pfam" id="PF00445">
    <property type="entry name" value="Ribonuclease_T2"/>
    <property type="match status" value="1"/>
</dbReference>
<sequence length="273" mass="30518">MIILHPSIALAMKVALLSITDVPASNGISPENTLHLRHHHSQHSSKSYQHEDMGRGGQSNSNNFDFYVYSMTYQPEFCRENNEKFVGCKRPDEYWEKQLTIHGLWPQRLDGTWPSTCTSEPLDTSKFYLSPDNTSILPDMEQKWPNVKAAANSGDHSEFWAHEWSKHGTCSGLMQFDYFHSALGLLLDTPAVVREGYGTTVDKKTLLQGYGGDNMAALVCKSGYLSEVRACFEKNEDGTPGERMECPEKVLSESSCSDQVYIASFGMAAADVQ</sequence>
<dbReference type="InterPro" id="IPR018188">
    <property type="entry name" value="RNase_T2_His_AS_1"/>
</dbReference>